<sequence length="88" mass="10161">MTSTREVSSYQPCNSWGEALDRKNVNTTVQRQRQTIDRPLVLLLEETITKTISMRTPKQRACPLPETATKDTMCPLLIRRFRNPGKEL</sequence>
<reference evidence="1 2" key="1">
    <citation type="submission" date="2020-08" db="EMBL/GenBank/DDBJ databases">
        <title>Genomic Encyclopedia of Type Strains, Phase III (KMG-III): the genomes of soil and plant-associated and newly described type strains.</title>
        <authorList>
            <person name="Whitman W."/>
        </authorList>
    </citation>
    <scope>NUCLEOTIDE SEQUENCE [LARGE SCALE GENOMIC DNA]</scope>
    <source>
        <strain evidence="1 2">CECT 8075</strain>
    </source>
</reference>
<evidence type="ECO:0000313" key="1">
    <source>
        <dbReference type="EMBL" id="MBB3209843.1"/>
    </source>
</evidence>
<keyword evidence="2" id="KW-1185">Reference proteome</keyword>
<dbReference type="EMBL" id="JACHXU010000028">
    <property type="protein sequence ID" value="MBB3209843.1"/>
    <property type="molecule type" value="Genomic_DNA"/>
</dbReference>
<organism evidence="1 2">
    <name type="scientific">Aporhodopirellula rubra</name>
    <dbReference type="NCBI Taxonomy" id="980271"/>
    <lineage>
        <taxon>Bacteria</taxon>
        <taxon>Pseudomonadati</taxon>
        <taxon>Planctomycetota</taxon>
        <taxon>Planctomycetia</taxon>
        <taxon>Pirellulales</taxon>
        <taxon>Pirellulaceae</taxon>
        <taxon>Aporhodopirellula</taxon>
    </lineage>
</organism>
<dbReference type="Proteomes" id="UP000536179">
    <property type="component" value="Unassembled WGS sequence"/>
</dbReference>
<comment type="caution">
    <text evidence="1">The sequence shown here is derived from an EMBL/GenBank/DDBJ whole genome shotgun (WGS) entry which is preliminary data.</text>
</comment>
<evidence type="ECO:0000313" key="2">
    <source>
        <dbReference type="Proteomes" id="UP000536179"/>
    </source>
</evidence>
<protein>
    <submittedName>
        <fullName evidence="1">Uncharacterized protein</fullName>
    </submittedName>
</protein>
<accession>A0A7W5H8V0</accession>
<gene>
    <name evidence="1" type="ORF">FHS27_005688</name>
</gene>
<proteinExistence type="predicted"/>
<dbReference type="AlphaFoldDB" id="A0A7W5H8V0"/>
<name>A0A7W5H8V0_9BACT</name>